<proteinExistence type="predicted"/>
<dbReference type="Pfam" id="PF07727">
    <property type="entry name" value="RVT_2"/>
    <property type="match status" value="1"/>
</dbReference>
<organism evidence="2 3">
    <name type="scientific">Ignelater luminosus</name>
    <name type="common">Cucubano</name>
    <name type="synonym">Pyrophorus luminosus</name>
    <dbReference type="NCBI Taxonomy" id="2038154"/>
    <lineage>
        <taxon>Eukaryota</taxon>
        <taxon>Metazoa</taxon>
        <taxon>Ecdysozoa</taxon>
        <taxon>Arthropoda</taxon>
        <taxon>Hexapoda</taxon>
        <taxon>Insecta</taxon>
        <taxon>Pterygota</taxon>
        <taxon>Neoptera</taxon>
        <taxon>Endopterygota</taxon>
        <taxon>Coleoptera</taxon>
        <taxon>Polyphaga</taxon>
        <taxon>Elateriformia</taxon>
        <taxon>Elateroidea</taxon>
        <taxon>Elateridae</taxon>
        <taxon>Agrypninae</taxon>
        <taxon>Pyrophorini</taxon>
        <taxon>Ignelater</taxon>
    </lineage>
</organism>
<protein>
    <recommendedName>
        <fullName evidence="1">Reverse transcriptase Ty1/copia-type domain-containing protein</fullName>
    </recommendedName>
</protein>
<evidence type="ECO:0000259" key="1">
    <source>
        <dbReference type="Pfam" id="PF07727"/>
    </source>
</evidence>
<evidence type="ECO:0000313" key="3">
    <source>
        <dbReference type="Proteomes" id="UP000801492"/>
    </source>
</evidence>
<dbReference type="PANTHER" id="PTHR11439">
    <property type="entry name" value="GAG-POL-RELATED RETROTRANSPOSON"/>
    <property type="match status" value="1"/>
</dbReference>
<dbReference type="EMBL" id="VTPC01090159">
    <property type="protein sequence ID" value="KAF2884536.1"/>
    <property type="molecule type" value="Genomic_DNA"/>
</dbReference>
<reference evidence="2" key="1">
    <citation type="submission" date="2019-08" db="EMBL/GenBank/DDBJ databases">
        <title>The genome of the North American firefly Photinus pyralis.</title>
        <authorList>
            <consortium name="Photinus pyralis genome working group"/>
            <person name="Fallon T.R."/>
            <person name="Sander Lower S.E."/>
            <person name="Weng J.-K."/>
        </authorList>
    </citation>
    <scope>NUCLEOTIDE SEQUENCE</scope>
    <source>
        <strain evidence="2">TRF0915ILg1</strain>
        <tissue evidence="2">Whole body</tissue>
    </source>
</reference>
<dbReference type="InterPro" id="IPR013103">
    <property type="entry name" value="RVT_2"/>
</dbReference>
<comment type="caution">
    <text evidence="2">The sequence shown here is derived from an EMBL/GenBank/DDBJ whole genome shotgun (WGS) entry which is preliminary data.</text>
</comment>
<feature type="domain" description="Reverse transcriptase Ty1/copia-type" evidence="1">
    <location>
        <begin position="301"/>
        <end position="419"/>
    </location>
</feature>
<dbReference type="CDD" id="cd09272">
    <property type="entry name" value="RNase_HI_RT_Ty1"/>
    <property type="match status" value="1"/>
</dbReference>
<evidence type="ECO:0000313" key="2">
    <source>
        <dbReference type="EMBL" id="KAF2884536.1"/>
    </source>
</evidence>
<keyword evidence="3" id="KW-1185">Reference proteome</keyword>
<accession>A0A8K0G3D4</accession>
<dbReference type="PANTHER" id="PTHR11439:SF483">
    <property type="entry name" value="PEPTIDE SYNTHASE GLIP-LIKE, PUTATIVE (AFU_ORTHOLOGUE AFUA_3G12920)-RELATED"/>
    <property type="match status" value="1"/>
</dbReference>
<sequence>MPATMTKERFLSNKRNKQRLIAMLIEGLLSQNSEVMQAVKDADSTIISNALQLRQQSRTAVIFDREEFERSSISNQLFIRKRLLLMKYNEADYMTVYLLNFEKTSKQLKEPGGKMEVLDCVLLLSLPKSYQALVGALETLDQQKLTLDSLKSRLMDEYNKRKKPKLCNKFPRRFKTSSKKSQVVNNEERDAITWILDSGASEHMITTLEYFYKLEDLEIPVQITIAKDGRRIKEDNKRSSRLRKPVIWQKDYQIYTDHDMNEMGSLCVAFTLNVESYVEPNIPDSVEEFSKKEKIDALYKNKTWDLEDLPADRKAINCKWVFSVKRNEKGEIERYKARLVAKVVKLTTLRCLLAIANEKEYLLHHMDFKTAFLNGYIKETIYLTQPSEYETGTGEKVCKLNKPLYGLKQSSRECSRKQNCVALSSTEAEYIALSITVSECLWLLKLLQDLNMKTTDFIPTMIYEDNQGCLYILQHGKDVNRLEHINVRYNFVCDIVKKRLVNLAYDSKVFLIFDEQDDRTTLDSDSDMEALDTLA</sequence>
<dbReference type="Pfam" id="PF14223">
    <property type="entry name" value="Retrotran_gag_2"/>
    <property type="match status" value="1"/>
</dbReference>
<dbReference type="OrthoDB" id="6764074at2759"/>
<name>A0A8K0G3D4_IGNLU</name>
<dbReference type="AlphaFoldDB" id="A0A8K0G3D4"/>
<gene>
    <name evidence="2" type="ORF">ILUMI_21629</name>
</gene>
<dbReference type="Proteomes" id="UP000801492">
    <property type="component" value="Unassembled WGS sequence"/>
</dbReference>